<evidence type="ECO:0000313" key="5">
    <source>
        <dbReference type="Proteomes" id="UP001556367"/>
    </source>
</evidence>
<comment type="caution">
    <text evidence="4">The sequence shown here is derived from an EMBL/GenBank/DDBJ whole genome shotgun (WGS) entry which is preliminary data.</text>
</comment>
<evidence type="ECO:0000256" key="2">
    <source>
        <dbReference type="ARBA" id="ARBA00022553"/>
    </source>
</evidence>
<organism evidence="4 5">
    <name type="scientific">Hohenbuehelia grisea</name>
    <dbReference type="NCBI Taxonomy" id="104357"/>
    <lineage>
        <taxon>Eukaryota</taxon>
        <taxon>Fungi</taxon>
        <taxon>Dikarya</taxon>
        <taxon>Basidiomycota</taxon>
        <taxon>Agaricomycotina</taxon>
        <taxon>Agaricomycetes</taxon>
        <taxon>Agaricomycetidae</taxon>
        <taxon>Agaricales</taxon>
        <taxon>Pleurotineae</taxon>
        <taxon>Pleurotaceae</taxon>
        <taxon>Hohenbuehelia</taxon>
    </lineage>
</organism>
<evidence type="ECO:0000259" key="3">
    <source>
        <dbReference type="Pfam" id="PF00501"/>
    </source>
</evidence>
<dbReference type="Gene3D" id="3.40.50.12780">
    <property type="entry name" value="N-terminal domain of ligase-like"/>
    <property type="match status" value="1"/>
</dbReference>
<dbReference type="InterPro" id="IPR000873">
    <property type="entry name" value="AMP-dep_synth/lig_dom"/>
</dbReference>
<feature type="domain" description="AMP-dependent synthetase/ligase" evidence="3">
    <location>
        <begin position="23"/>
        <end position="362"/>
    </location>
</feature>
<name>A0ABR3K0U3_9AGAR</name>
<keyword evidence="2" id="KW-0597">Phosphoprotein</keyword>
<gene>
    <name evidence="4" type="ORF">HGRIS_006394</name>
</gene>
<keyword evidence="5" id="KW-1185">Reference proteome</keyword>
<accession>A0ABR3K0U3</accession>
<dbReference type="Pfam" id="PF23562">
    <property type="entry name" value="AMP-binding_C_3"/>
    <property type="match status" value="1"/>
</dbReference>
<sequence>MSSLLPTDGSILVHEAADYHLSHHPNDAMYIFSPDDKPGSQSVITRLEFARAIDRMAGFLSPSGAGPEREVVAIIAQADVVVYHAVVLGLMKAGCIPFLISPTNSPAGLLNLLERSNSHKLLVTGDCRDTLGHGLLREIAEKSPDLAMKLVDFPSLSDAFPFLARETQRDAFEPYSASTSSSRPSKFDVALYLHSSGSTGLPKAIPIPHATLLNWAAFSQIHEVRTSMVAAFTMPPFGVAGVGRQILLPLFAGIPVFVFPPTQSASSLSKALTAENVMEHMRRNRLPKLTVFPAFLHTWAADKDAVAFLRSLDYIAYGGGPLLPSVGKALVEQGVNLRMSYGSTEIGLITMYEGERGREDWEYLQLNPLVQMRLSARDDGAFEADVLSTDQHHLPIIDTPDKMGYNLPDLFEKHPAKEGLWRILGRKDDVFVDATGANVVPGPIEAILCSNPCVKNAIMFGQHRTQTGILIQLTEDAASTDDEAALRDKVWPSIQEGNEIIQRYAGISKSMILFTALDKPLPLNAKGLVRRKDALKLYEREIEAIYLKAEVNEAICEIASL</sequence>
<dbReference type="PANTHER" id="PTHR43439">
    <property type="entry name" value="PHENYLACETATE-COENZYME A LIGASE"/>
    <property type="match status" value="1"/>
</dbReference>
<evidence type="ECO:0000256" key="1">
    <source>
        <dbReference type="ARBA" id="ARBA00022450"/>
    </source>
</evidence>
<evidence type="ECO:0000313" key="4">
    <source>
        <dbReference type="EMBL" id="KAL0961449.1"/>
    </source>
</evidence>
<proteinExistence type="predicted"/>
<dbReference type="Pfam" id="PF00501">
    <property type="entry name" value="AMP-binding"/>
    <property type="match status" value="1"/>
</dbReference>
<dbReference type="PANTHER" id="PTHR43439:SF2">
    <property type="entry name" value="ENZYME, PUTATIVE (JCVI)-RELATED"/>
    <property type="match status" value="1"/>
</dbReference>
<dbReference type="InterPro" id="IPR020845">
    <property type="entry name" value="AMP-binding_CS"/>
</dbReference>
<dbReference type="InterPro" id="IPR051414">
    <property type="entry name" value="Adenylate-forming_Reductase"/>
</dbReference>
<protein>
    <recommendedName>
        <fullName evidence="3">AMP-dependent synthetase/ligase domain-containing protein</fullName>
    </recommendedName>
</protein>
<keyword evidence="1" id="KW-0596">Phosphopantetheine</keyword>
<dbReference type="SUPFAM" id="SSF56801">
    <property type="entry name" value="Acetyl-CoA synthetase-like"/>
    <property type="match status" value="1"/>
</dbReference>
<reference evidence="5" key="1">
    <citation type="submission" date="2024-06" db="EMBL/GenBank/DDBJ databases">
        <title>Multi-omics analyses provide insights into the biosynthesis of the anticancer antibiotic pleurotin in Hohenbuehelia grisea.</title>
        <authorList>
            <person name="Weaver J.A."/>
            <person name="Alberti F."/>
        </authorList>
    </citation>
    <scope>NUCLEOTIDE SEQUENCE [LARGE SCALE GENOMIC DNA]</scope>
    <source>
        <strain evidence="5">T-177</strain>
    </source>
</reference>
<dbReference type="Proteomes" id="UP001556367">
    <property type="component" value="Unassembled WGS sequence"/>
</dbReference>
<dbReference type="EMBL" id="JASNQZ010000001">
    <property type="protein sequence ID" value="KAL0961449.1"/>
    <property type="molecule type" value="Genomic_DNA"/>
</dbReference>
<dbReference type="InterPro" id="IPR042099">
    <property type="entry name" value="ANL_N_sf"/>
</dbReference>
<dbReference type="PROSITE" id="PS00455">
    <property type="entry name" value="AMP_BINDING"/>
    <property type="match status" value="1"/>
</dbReference>